<evidence type="ECO:0000313" key="1">
    <source>
        <dbReference type="EMBL" id="NRF65652.1"/>
    </source>
</evidence>
<protein>
    <submittedName>
        <fullName evidence="1">Uncharacterized protein</fullName>
    </submittedName>
</protein>
<sequence>MLGERIGEDIGKITSQRVLPSEGGAPRIETSFQAAGAIYGVKATDLGTYVACVRPDGSLYGEGQGLLMGQAGETATWKGGGVGTMKKDGAISYRGAVYYQSASPAWQKLNSIAGVFEFEIDPQGNTKGQLWEWK</sequence>
<evidence type="ECO:0000313" key="2">
    <source>
        <dbReference type="Proteomes" id="UP000737171"/>
    </source>
</evidence>
<reference evidence="1 2" key="1">
    <citation type="submission" date="2020-05" db="EMBL/GenBank/DDBJ databases">
        <title>Aquincola sp. isolate from soil.</title>
        <authorList>
            <person name="Han J."/>
            <person name="Kim D.-U."/>
        </authorList>
    </citation>
    <scope>NUCLEOTIDE SEQUENCE [LARGE SCALE GENOMIC DNA]</scope>
    <source>
        <strain evidence="1 2">S2</strain>
    </source>
</reference>
<comment type="caution">
    <text evidence="1">The sequence shown here is derived from an EMBL/GenBank/DDBJ whole genome shotgun (WGS) entry which is preliminary data.</text>
</comment>
<keyword evidence="2" id="KW-1185">Reference proteome</keyword>
<dbReference type="EMBL" id="JABRWJ010000001">
    <property type="protein sequence ID" value="NRF65652.1"/>
    <property type="molecule type" value="Genomic_DNA"/>
</dbReference>
<name>A0ABX2EBD0_9BURK</name>
<dbReference type="RefSeq" id="WP_173119887.1">
    <property type="nucleotide sequence ID" value="NZ_JABRWJ010000001.1"/>
</dbReference>
<gene>
    <name evidence="1" type="ORF">HLB44_01510</name>
</gene>
<organism evidence="1 2">
    <name type="scientific">Pseudaquabacterium terrae</name>
    <dbReference type="NCBI Taxonomy" id="2732868"/>
    <lineage>
        <taxon>Bacteria</taxon>
        <taxon>Pseudomonadati</taxon>
        <taxon>Pseudomonadota</taxon>
        <taxon>Betaproteobacteria</taxon>
        <taxon>Burkholderiales</taxon>
        <taxon>Sphaerotilaceae</taxon>
        <taxon>Pseudaquabacterium</taxon>
    </lineage>
</organism>
<dbReference type="Proteomes" id="UP000737171">
    <property type="component" value="Unassembled WGS sequence"/>
</dbReference>
<accession>A0ABX2EBD0</accession>
<proteinExistence type="predicted"/>